<keyword evidence="2" id="KW-0378">Hydrolase</keyword>
<dbReference type="EMBL" id="JAGSPM010000007">
    <property type="protein sequence ID" value="MBR7747373.1"/>
    <property type="molecule type" value="Genomic_DNA"/>
</dbReference>
<sequence>MTVTVSSNQFVPRDAHKLALLKTSAPTYQLRDLEFVQADGSVSRGVYFSQPKAEATVFYLLGSGVRLDASGAFFLKPFADMNLNVIAFDYRSFGRSDATTAKHGLQEIETDTLALYDYARGLVQGRLIVHGHSFGSFVAANLAEQRLLDGVVLEGTGTDPQTYAQNLTPWFAKPFVSYKLDGDVAQVDNRRSLQNIQFPILIIAGKRDTTTPEATARVLFDELKQSKKRFISVDAGHMDAMLFPETKAAYRAFLVEAMSAKSDR</sequence>
<accession>A0A941DEI9</accession>
<dbReference type="InterPro" id="IPR029058">
    <property type="entry name" value="AB_hydrolase_fold"/>
</dbReference>
<dbReference type="PANTHER" id="PTHR12277">
    <property type="entry name" value="ALPHA/BETA HYDROLASE DOMAIN-CONTAINING PROTEIN"/>
    <property type="match status" value="1"/>
</dbReference>
<evidence type="ECO:0000259" key="1">
    <source>
        <dbReference type="Pfam" id="PF12697"/>
    </source>
</evidence>
<dbReference type="PANTHER" id="PTHR12277:SF81">
    <property type="entry name" value="PROTEIN ABHD13"/>
    <property type="match status" value="1"/>
</dbReference>
<reference evidence="2 3" key="1">
    <citation type="submission" date="2021-04" db="EMBL/GenBank/DDBJ databases">
        <title>novel species isolated from subtropical streams in China.</title>
        <authorList>
            <person name="Lu H."/>
        </authorList>
    </citation>
    <scope>NUCLEOTIDE SEQUENCE [LARGE SCALE GENOMIC DNA]</scope>
    <source>
        <strain evidence="2 3">BYS107W</strain>
    </source>
</reference>
<gene>
    <name evidence="2" type="ORF">KDM92_12340</name>
</gene>
<name>A0A941DEI9_9BURK</name>
<keyword evidence="3" id="KW-1185">Reference proteome</keyword>
<feature type="domain" description="AB hydrolase-1" evidence="1">
    <location>
        <begin position="80"/>
        <end position="173"/>
    </location>
</feature>
<protein>
    <submittedName>
        <fullName evidence="2">Alpha/beta hydrolase</fullName>
    </submittedName>
</protein>
<dbReference type="InterPro" id="IPR000073">
    <property type="entry name" value="AB_hydrolase_1"/>
</dbReference>
<evidence type="ECO:0000313" key="2">
    <source>
        <dbReference type="EMBL" id="MBR7747373.1"/>
    </source>
</evidence>
<dbReference type="Gene3D" id="3.40.50.1820">
    <property type="entry name" value="alpha/beta hydrolase"/>
    <property type="match status" value="1"/>
</dbReference>
<comment type="caution">
    <text evidence="2">The sequence shown here is derived from an EMBL/GenBank/DDBJ whole genome shotgun (WGS) entry which is preliminary data.</text>
</comment>
<dbReference type="Pfam" id="PF12697">
    <property type="entry name" value="Abhydrolase_6"/>
    <property type="match status" value="1"/>
</dbReference>
<organism evidence="2 3">
    <name type="scientific">Undibacterium baiyunense</name>
    <dbReference type="NCBI Taxonomy" id="2828731"/>
    <lineage>
        <taxon>Bacteria</taxon>
        <taxon>Pseudomonadati</taxon>
        <taxon>Pseudomonadota</taxon>
        <taxon>Betaproteobacteria</taxon>
        <taxon>Burkholderiales</taxon>
        <taxon>Oxalobacteraceae</taxon>
        <taxon>Undibacterium</taxon>
    </lineage>
</organism>
<proteinExistence type="predicted"/>
<evidence type="ECO:0000313" key="3">
    <source>
        <dbReference type="Proteomes" id="UP000680158"/>
    </source>
</evidence>
<dbReference type="AlphaFoldDB" id="A0A941DEI9"/>
<dbReference type="SUPFAM" id="SSF53474">
    <property type="entry name" value="alpha/beta-Hydrolases"/>
    <property type="match status" value="1"/>
</dbReference>
<dbReference type="GO" id="GO:0016787">
    <property type="term" value="F:hydrolase activity"/>
    <property type="evidence" value="ECO:0007669"/>
    <property type="project" value="UniProtKB-KW"/>
</dbReference>
<dbReference type="Proteomes" id="UP000680158">
    <property type="component" value="Unassembled WGS sequence"/>
</dbReference>